<dbReference type="InterPro" id="IPR050103">
    <property type="entry name" value="Class-III_PLP-dep_AT"/>
</dbReference>
<dbReference type="InterPro" id="IPR015422">
    <property type="entry name" value="PyrdxlP-dep_Trfase_small"/>
</dbReference>
<organism evidence="6 7">
    <name type="scientific">Candidatus Woesebacteria bacterium RIFCSPLOWO2_01_FULL_37_19</name>
    <dbReference type="NCBI Taxonomy" id="1802514"/>
    <lineage>
        <taxon>Bacteria</taxon>
        <taxon>Candidatus Woeseibacteriota</taxon>
    </lineage>
</organism>
<accession>A0A1F8B013</accession>
<dbReference type="Gene3D" id="3.40.640.10">
    <property type="entry name" value="Type I PLP-dependent aspartate aminotransferase-like (Major domain)"/>
    <property type="match status" value="1"/>
</dbReference>
<dbReference type="InterPro" id="IPR049704">
    <property type="entry name" value="Aminotrans_3_PPA_site"/>
</dbReference>
<dbReference type="EMBL" id="MGHA01000065">
    <property type="protein sequence ID" value="OGM57250.1"/>
    <property type="molecule type" value="Genomic_DNA"/>
</dbReference>
<evidence type="ECO:0000313" key="6">
    <source>
        <dbReference type="EMBL" id="OGM57250.1"/>
    </source>
</evidence>
<comment type="similarity">
    <text evidence="5">Belongs to the class-III pyridoxal-phosphate-dependent aminotransferase family.</text>
</comment>
<dbReference type="PROSITE" id="PS00600">
    <property type="entry name" value="AA_TRANSFER_CLASS_3"/>
    <property type="match status" value="1"/>
</dbReference>
<dbReference type="SUPFAM" id="SSF53383">
    <property type="entry name" value="PLP-dependent transferases"/>
    <property type="match status" value="1"/>
</dbReference>
<evidence type="ECO:0000313" key="7">
    <source>
        <dbReference type="Proteomes" id="UP000177501"/>
    </source>
</evidence>
<comment type="caution">
    <text evidence="6">The sequence shown here is derived from an EMBL/GenBank/DDBJ whole genome shotgun (WGS) entry which is preliminary data.</text>
</comment>
<proteinExistence type="inferred from homology"/>
<comment type="cofactor">
    <cofactor evidence="1">
        <name>pyridoxal 5'-phosphate</name>
        <dbReference type="ChEBI" id="CHEBI:597326"/>
    </cofactor>
</comment>
<name>A0A1F8B013_9BACT</name>
<dbReference type="Gene3D" id="3.90.1150.10">
    <property type="entry name" value="Aspartate Aminotransferase, domain 1"/>
    <property type="match status" value="1"/>
</dbReference>
<sequence length="392" mass="44035">MIHLVKLLDKDKKYLGRDGTYIPLVFSKTKGSLIIDAYGNKIIDFLSGWNVGNVGWGVAEIKNEIKRFNGPDYVDPYSLYKPWVDLAEILAKITPSNLVKSFRATGGTEAVEIAIQAAILHTKRSKFIAIKDSYHGHSIATMSLMKRPGFNFLDSHQIEIPLDTKAGREVEKILSKGDIAAYISEPIVLNLGVEIPTQEYFNLVQNACKKYGTVFIIDEVATGFGRTGKLFASEYYDLKPDIMCLGKGLTGGYGALGSTIMTEELAKSMEVDFSFYSTFGWHPLNTIATIANLKYLLKYKNSILKNVLAMSKYFAYRLSKMKFKYNPEIRIKGLAIAVRFKKEDYAQEIVNKTLENHLLISTLTPYVFTLFPSLTIDKDTAKKGLDILEYCL</sequence>
<dbReference type="CDD" id="cd00610">
    <property type="entry name" value="OAT_like"/>
    <property type="match status" value="1"/>
</dbReference>
<keyword evidence="3" id="KW-0808">Transferase</keyword>
<dbReference type="GO" id="GO:0008483">
    <property type="term" value="F:transaminase activity"/>
    <property type="evidence" value="ECO:0007669"/>
    <property type="project" value="UniProtKB-KW"/>
</dbReference>
<protein>
    <recommendedName>
        <fullName evidence="8">Aminotransferase</fullName>
    </recommendedName>
</protein>
<dbReference type="PANTHER" id="PTHR11986:SF79">
    <property type="entry name" value="ACETYLORNITHINE AMINOTRANSFERASE, MITOCHONDRIAL"/>
    <property type="match status" value="1"/>
</dbReference>
<evidence type="ECO:0008006" key="8">
    <source>
        <dbReference type="Google" id="ProtNLM"/>
    </source>
</evidence>
<dbReference type="InterPro" id="IPR015421">
    <property type="entry name" value="PyrdxlP-dep_Trfase_major"/>
</dbReference>
<evidence type="ECO:0000256" key="3">
    <source>
        <dbReference type="ARBA" id="ARBA00022679"/>
    </source>
</evidence>
<evidence type="ECO:0000256" key="1">
    <source>
        <dbReference type="ARBA" id="ARBA00001933"/>
    </source>
</evidence>
<dbReference type="InterPro" id="IPR015424">
    <property type="entry name" value="PyrdxlP-dep_Trfase"/>
</dbReference>
<dbReference type="PIRSF" id="PIRSF000521">
    <property type="entry name" value="Transaminase_4ab_Lys_Orn"/>
    <property type="match status" value="1"/>
</dbReference>
<keyword evidence="2" id="KW-0032">Aminotransferase</keyword>
<dbReference type="Pfam" id="PF00202">
    <property type="entry name" value="Aminotran_3"/>
    <property type="match status" value="1"/>
</dbReference>
<dbReference type="GO" id="GO:0030170">
    <property type="term" value="F:pyridoxal phosphate binding"/>
    <property type="evidence" value="ECO:0007669"/>
    <property type="project" value="InterPro"/>
</dbReference>
<dbReference type="GO" id="GO:0042802">
    <property type="term" value="F:identical protein binding"/>
    <property type="evidence" value="ECO:0007669"/>
    <property type="project" value="TreeGrafter"/>
</dbReference>
<dbReference type="STRING" id="1802514.A2955_04545"/>
<dbReference type="PANTHER" id="PTHR11986">
    <property type="entry name" value="AMINOTRANSFERASE CLASS III"/>
    <property type="match status" value="1"/>
</dbReference>
<gene>
    <name evidence="6" type="ORF">A2955_04545</name>
</gene>
<evidence type="ECO:0000256" key="5">
    <source>
        <dbReference type="RuleBase" id="RU003560"/>
    </source>
</evidence>
<dbReference type="Proteomes" id="UP000177501">
    <property type="component" value="Unassembled WGS sequence"/>
</dbReference>
<keyword evidence="4 5" id="KW-0663">Pyridoxal phosphate</keyword>
<evidence type="ECO:0000256" key="4">
    <source>
        <dbReference type="ARBA" id="ARBA00022898"/>
    </source>
</evidence>
<evidence type="ECO:0000256" key="2">
    <source>
        <dbReference type="ARBA" id="ARBA00022576"/>
    </source>
</evidence>
<reference evidence="6 7" key="1">
    <citation type="journal article" date="2016" name="Nat. Commun.">
        <title>Thousands of microbial genomes shed light on interconnected biogeochemical processes in an aquifer system.</title>
        <authorList>
            <person name="Anantharaman K."/>
            <person name="Brown C.T."/>
            <person name="Hug L.A."/>
            <person name="Sharon I."/>
            <person name="Castelle C.J."/>
            <person name="Probst A.J."/>
            <person name="Thomas B.C."/>
            <person name="Singh A."/>
            <person name="Wilkins M.J."/>
            <person name="Karaoz U."/>
            <person name="Brodie E.L."/>
            <person name="Williams K.H."/>
            <person name="Hubbard S.S."/>
            <person name="Banfield J.F."/>
        </authorList>
    </citation>
    <scope>NUCLEOTIDE SEQUENCE [LARGE SCALE GENOMIC DNA]</scope>
</reference>
<dbReference type="InterPro" id="IPR005814">
    <property type="entry name" value="Aminotrans_3"/>
</dbReference>
<dbReference type="AlphaFoldDB" id="A0A1F8B013"/>